<dbReference type="Proteomes" id="UP000620124">
    <property type="component" value="Unassembled WGS sequence"/>
</dbReference>
<reference evidence="3" key="1">
    <citation type="submission" date="2020-05" db="EMBL/GenBank/DDBJ databases">
        <title>Mycena genomes resolve the evolution of fungal bioluminescence.</title>
        <authorList>
            <person name="Tsai I.J."/>
        </authorList>
    </citation>
    <scope>NUCLEOTIDE SEQUENCE</scope>
    <source>
        <strain evidence="3">CCC161011</strain>
    </source>
</reference>
<dbReference type="SUPFAM" id="SSF117070">
    <property type="entry name" value="LEA14-like"/>
    <property type="match status" value="1"/>
</dbReference>
<keyword evidence="2" id="KW-1133">Transmembrane helix</keyword>
<dbReference type="PANTHER" id="PTHR35895">
    <property type="entry name" value="CHROMOSOME 16, WHOLE GENOME SHOTGUN SEQUENCE"/>
    <property type="match status" value="1"/>
</dbReference>
<protein>
    <submittedName>
        <fullName evidence="3">Uncharacterized protein</fullName>
    </submittedName>
</protein>
<keyword evidence="2" id="KW-0812">Transmembrane</keyword>
<dbReference type="GO" id="GO:0000329">
    <property type="term" value="C:fungal-type vacuole membrane"/>
    <property type="evidence" value="ECO:0007669"/>
    <property type="project" value="InterPro"/>
</dbReference>
<dbReference type="Pfam" id="PF12505">
    <property type="entry name" value="DUF3712"/>
    <property type="match status" value="6"/>
</dbReference>
<keyword evidence="4" id="KW-1185">Reference proteome</keyword>
<name>A0A8H7D7A5_9AGAR</name>
<feature type="compositionally biased region" description="Low complexity" evidence="1">
    <location>
        <begin position="2421"/>
        <end position="2475"/>
    </location>
</feature>
<sequence length="2475" mass="258366">MLSLHLAKPHGTQPAPVLEIRPLGAFFRSSTISPWSKRVEVSKEGPSAQSLASNTGLRNNAPAPAGSRFSEGQTVTTTGAAGQAAAPGPKTPFYKKRGFIISQLIIIPLGIALLFILLFPVVRAIVQDVVNKSTLDIQVANITAPTNDSFQLAMTGTVAHTGVIPASISFPDPVNVSWVQKDGPEVPIGYLVLDTLHAKHKRATINQTATPFTITDPDAFGRFAAHMITDQNFTWRLQSSNLRVQAVKFPVSKGIKFNKMIQLNGFQNFSNAVKILDFQLPSDNPAGGIDFKAVTQLKNPSPFSLSLGTVVFSLSYNKVDLGLGTSTNTTITPGVNIITLIGVLHPHTAASELNTVSELFTNYLNSKVSNTLATGVSTQQSDGSTVSWLSSGLQALTLNVPLVPPTPIDPIRTISIGDFALEFSQDTPWAPSAQSNTVQASLELPFGFSVKIGEIANDFNITMMDGSTVAGLSTPIGASTSQISVLGPMNTSGSVDINISNTNLSCPMPEHPTFATFNTNLTNQAVAPFRLIGHSRTIATMAIGNITLDPINVNVSTSLRGLQGLKGMATIETVDVKGGTTDGITLGIQVAIFNPSNLKLSLGDLTLQLVRDGAVLGTATMSNLVLNMGNNTVQTSSNFQANKTPQGLQTLDDFVGKKDVQLSIAGFDGTTQIASLAPALKTLDIDVTLPALKTNLLDTAALEILSTTGRSSNVSHVTVTLANPFTSPLEVTSISSTVSAFGVTLGTINSTTKFSNPGKSSTTSPNLDLDMNFDPATLFSVTRRLALEAGLDVAPLDKIVDLGGITYLPCGFDGLISRQTRRPPRQTRRQFIHASRFHALTLSLYSDFCCSGFNLPNFVQTAFKKLQSDVQLTAGVTIGDYQTTLSYTQSSLPTKTDNTLDLILPVLAQPIVQKIVGGSLLGLDTVLISNAKQGSFTSKLKGAITNAGPFDASITFGGKGLTVNWAGQALGHIMMDPLKVVADTGASLDTTSTFTVADVDHLTAFTKTLLTEESFDWEITGDNLTVSALGIEVPGISVAYKVSLKGFNGLKGGVVIKSFDLPSNDPAGGIHLTIDSTVANPSQVGIELSSLGFQTFVNGVMIAPVSSGSVSLAPGSTSSLALVGRLVPQTSAEGLATVSTVFNNFVHGLDSNVIVNGASAGSSDVTWLNEGIKALSVAAVLPNQGPLQVIKSIGLNELKLMFTESTAYNPATTSTDTEAAFTLPFAFPLDITALEQTITVGFKGESIAQLALPKAGAKTDVAARIIHLTFDSVPFAVFDGKQSNFDDFVAATTVGKTETLHLSGSANADAQTAVGLLSLTDIPFSVDSAIDGLQGLNTKPVTVADLDVNHGFPDYLLIKVKSALFNPSNLTIGTGDVSFSLGFQDQTIGSADISNLIITPGNASYPVDVHYSPQGGSASAAGQTLLENFLQGIDSDSVLAGTTGSTPISSLKTALSEILLKPVTIPALHQTLIKSATIEFPTDIVQTGTSQAAFTLANPFTASINLLKVGATAKFHNLTLGTIDADVSSNPIHADGHGSVTSGFLPMKYNLDPLVIVQFLGTLAQENSVDLGPLVEFFQYILDNPGIKVPVTTTVDTSAPTCVSGNQFDVDGAILAALKNLKVDLGIDTSVKLDDFATPLSFAQNSIPVNTDKTALFLIGAVAGPVAQHLVDGSILAFSEANITNISDDGFDLSLRGSLTNIGPLDALIDFPEPLTVTWQGQNIAQIALPSVCAAANTGVPNYATSAHLTITDSGKFTDFATFLLHNPEFTWTVSTSKLRLTALGTIFDNVVLSKDISFKAFNGLPGVTISNFQLPSDDPAGGIHIETDAGIPSQAQLGIDLGTVSFTSFFQGTEVGPLSGSNLFLAPSATTKSHLSGRIIPQSGSDLENIGVLFSNFLAGENQTLTVQGDSVQPSGSSGPVAWLSAAFKTLTLQVVLPGQTFQIITEINLDQLALTMVNQDQAFAPLTSSDFTLAKYKNPFGFSLQVVESAQELLISDLGLDIARLTIPMMPTTGGVSTGNEADLVISFHDLPLVAVTENGFQLLFAVVTLTPEAEFVLSGTANVSARTSIGDVPITGIGFNLDSTMTGINSFGNTASLSNVSVTGSGGAGGSEYVVSPITTTLNNPSNVSLDTVDISLPVIYKGTTIGRAVINEFNLVPGENTVATEFHYEPANANDTVAQSFLTDFIQGNSALPLTIQGDLQSSPFESLAPALSSLTLLTSLQALNQPNLITHVEVFITLDSLVTNIVSINFDMQNPLDTDLVVEFVQSNSGEFNETFAFFAEPIENFVIPAHGTANSGTINNVLLTQGAIASLAIIPDEKLDIFAAATVRVGQNGYTIPWLQLVQFSVPTDYELDLTLAAMKQKAVAISASASASSASASASAPASTVASTAVEASTTASAAPSVKDTASTKDTQSTATAEDTKPAATTEAEATEAKASASAAAVTADTPSPATASPLTAAATQASSSASP</sequence>
<dbReference type="OrthoDB" id="10039566at2759"/>
<evidence type="ECO:0000313" key="3">
    <source>
        <dbReference type="EMBL" id="KAF7362037.1"/>
    </source>
</evidence>
<dbReference type="InterPro" id="IPR022185">
    <property type="entry name" value="DUF3712"/>
</dbReference>
<gene>
    <name evidence="3" type="ORF">MVEN_00549100</name>
</gene>
<feature type="compositionally biased region" description="Low complexity" evidence="1">
    <location>
        <begin position="72"/>
        <end position="87"/>
    </location>
</feature>
<evidence type="ECO:0000313" key="4">
    <source>
        <dbReference type="Proteomes" id="UP000620124"/>
    </source>
</evidence>
<accession>A0A8H7D7A5</accession>
<comment type="caution">
    <text evidence="3">The sequence shown here is derived from an EMBL/GenBank/DDBJ whole genome shotgun (WGS) entry which is preliminary data.</text>
</comment>
<evidence type="ECO:0000256" key="2">
    <source>
        <dbReference type="SAM" id="Phobius"/>
    </source>
</evidence>
<dbReference type="PANTHER" id="PTHR35895:SF1">
    <property type="entry name" value="LIPID-BINDING SERUM GLYCOPROTEIN C-TERMINAL DOMAIN-CONTAINING PROTEIN"/>
    <property type="match status" value="1"/>
</dbReference>
<feature type="compositionally biased region" description="Polar residues" evidence="1">
    <location>
        <begin position="47"/>
        <end position="58"/>
    </location>
</feature>
<organism evidence="3 4">
    <name type="scientific">Mycena venus</name>
    <dbReference type="NCBI Taxonomy" id="2733690"/>
    <lineage>
        <taxon>Eukaryota</taxon>
        <taxon>Fungi</taxon>
        <taxon>Dikarya</taxon>
        <taxon>Basidiomycota</taxon>
        <taxon>Agaricomycotina</taxon>
        <taxon>Agaricomycetes</taxon>
        <taxon>Agaricomycetidae</taxon>
        <taxon>Agaricales</taxon>
        <taxon>Marasmiineae</taxon>
        <taxon>Mycenaceae</taxon>
        <taxon>Mycena</taxon>
    </lineage>
</organism>
<feature type="compositionally biased region" description="Low complexity" evidence="1">
    <location>
        <begin position="2400"/>
        <end position="2409"/>
    </location>
</feature>
<keyword evidence="2" id="KW-0472">Membrane</keyword>
<proteinExistence type="predicted"/>
<feature type="region of interest" description="Disordered" evidence="1">
    <location>
        <begin position="2400"/>
        <end position="2475"/>
    </location>
</feature>
<dbReference type="InterPro" id="IPR046368">
    <property type="entry name" value="Tag1"/>
</dbReference>
<evidence type="ECO:0000256" key="1">
    <source>
        <dbReference type="SAM" id="MobiDB-lite"/>
    </source>
</evidence>
<feature type="transmembrane region" description="Helical" evidence="2">
    <location>
        <begin position="99"/>
        <end position="122"/>
    </location>
</feature>
<feature type="region of interest" description="Disordered" evidence="1">
    <location>
        <begin position="46"/>
        <end position="87"/>
    </location>
</feature>
<feature type="compositionally biased region" description="Polar residues" evidence="1">
    <location>
        <begin position="2411"/>
        <end position="2420"/>
    </location>
</feature>
<dbReference type="EMBL" id="JACAZI010000004">
    <property type="protein sequence ID" value="KAF7362037.1"/>
    <property type="molecule type" value="Genomic_DNA"/>
</dbReference>